<dbReference type="Proteomes" id="UP001163603">
    <property type="component" value="Chromosome 8"/>
</dbReference>
<accession>A0ACC0Y7E3</accession>
<reference evidence="2" key="1">
    <citation type="journal article" date="2023" name="G3 (Bethesda)">
        <title>Genome assembly and association tests identify interacting loci associated with vigor, precocity, and sex in interspecific pistachio rootstocks.</title>
        <authorList>
            <person name="Palmer W."/>
            <person name="Jacygrad E."/>
            <person name="Sagayaradj S."/>
            <person name="Cavanaugh K."/>
            <person name="Han R."/>
            <person name="Bertier L."/>
            <person name="Beede B."/>
            <person name="Kafkas S."/>
            <person name="Golino D."/>
            <person name="Preece J."/>
            <person name="Michelmore R."/>
        </authorList>
    </citation>
    <scope>NUCLEOTIDE SEQUENCE [LARGE SCALE GENOMIC DNA]</scope>
</reference>
<gene>
    <name evidence="1" type="ORF">Pint_14246</name>
</gene>
<organism evidence="1 2">
    <name type="scientific">Pistacia integerrima</name>
    <dbReference type="NCBI Taxonomy" id="434235"/>
    <lineage>
        <taxon>Eukaryota</taxon>
        <taxon>Viridiplantae</taxon>
        <taxon>Streptophyta</taxon>
        <taxon>Embryophyta</taxon>
        <taxon>Tracheophyta</taxon>
        <taxon>Spermatophyta</taxon>
        <taxon>Magnoliopsida</taxon>
        <taxon>eudicotyledons</taxon>
        <taxon>Gunneridae</taxon>
        <taxon>Pentapetalae</taxon>
        <taxon>rosids</taxon>
        <taxon>malvids</taxon>
        <taxon>Sapindales</taxon>
        <taxon>Anacardiaceae</taxon>
        <taxon>Pistacia</taxon>
    </lineage>
</organism>
<comment type="caution">
    <text evidence="1">The sequence shown here is derived from an EMBL/GenBank/DDBJ whole genome shotgun (WGS) entry which is preliminary data.</text>
</comment>
<evidence type="ECO:0000313" key="1">
    <source>
        <dbReference type="EMBL" id="KAJ0030371.1"/>
    </source>
</evidence>
<name>A0ACC0Y7E3_9ROSI</name>
<proteinExistence type="predicted"/>
<protein>
    <submittedName>
        <fullName evidence="1">Uncharacterized protein</fullName>
    </submittedName>
</protein>
<dbReference type="EMBL" id="CM047743">
    <property type="protein sequence ID" value="KAJ0030371.1"/>
    <property type="molecule type" value="Genomic_DNA"/>
</dbReference>
<evidence type="ECO:0000313" key="2">
    <source>
        <dbReference type="Proteomes" id="UP001163603"/>
    </source>
</evidence>
<sequence>MSPTLKKGADALKEFWLLGAKTNTLPTVVDLRSSILPLLNLNQPPLRCHWCGFGLLLYGFGSKKALMEDFASTALTEHSVVMINGYLQSINMKHVLITLVEVLCDQLKLRQRTLFKNLPKAQQPFNSLSMDDLLAFLDASKVERE</sequence>
<keyword evidence="2" id="KW-1185">Reference proteome</keyword>